<evidence type="ECO:0000256" key="1">
    <source>
        <dbReference type="SAM" id="MobiDB-lite"/>
    </source>
</evidence>
<accession>A0A7J8GAW7</accession>
<evidence type="ECO:0000313" key="3">
    <source>
        <dbReference type="Proteomes" id="UP000593571"/>
    </source>
</evidence>
<evidence type="ECO:0000313" key="2">
    <source>
        <dbReference type="EMBL" id="KAF6456961.1"/>
    </source>
</evidence>
<gene>
    <name evidence="2" type="ORF">HJG63_011588</name>
</gene>
<dbReference type="Proteomes" id="UP000593571">
    <property type="component" value="Unassembled WGS sequence"/>
</dbReference>
<feature type="region of interest" description="Disordered" evidence="1">
    <location>
        <begin position="51"/>
        <end position="179"/>
    </location>
</feature>
<proteinExistence type="predicted"/>
<keyword evidence="3" id="KW-1185">Reference proteome</keyword>
<reference evidence="2 3" key="1">
    <citation type="journal article" date="2020" name="Nature">
        <title>Six reference-quality genomes reveal evolution of bat adaptations.</title>
        <authorList>
            <person name="Jebb D."/>
            <person name="Huang Z."/>
            <person name="Pippel M."/>
            <person name="Hughes G.M."/>
            <person name="Lavrichenko K."/>
            <person name="Devanna P."/>
            <person name="Winkler S."/>
            <person name="Jermiin L.S."/>
            <person name="Skirmuntt E.C."/>
            <person name="Katzourakis A."/>
            <person name="Burkitt-Gray L."/>
            <person name="Ray D.A."/>
            <person name="Sullivan K.A.M."/>
            <person name="Roscito J.G."/>
            <person name="Kirilenko B.M."/>
            <person name="Davalos L.M."/>
            <person name="Corthals A.P."/>
            <person name="Power M.L."/>
            <person name="Jones G."/>
            <person name="Ransome R.D."/>
            <person name="Dechmann D.K.N."/>
            <person name="Locatelli A.G."/>
            <person name="Puechmaille S.J."/>
            <person name="Fedrigo O."/>
            <person name="Jarvis E.D."/>
            <person name="Hiller M."/>
            <person name="Vernes S.C."/>
            <person name="Myers E.W."/>
            <person name="Teeling E.C."/>
        </authorList>
    </citation>
    <scope>NUCLEOTIDE SEQUENCE [LARGE SCALE GENOMIC DNA]</scope>
    <source>
        <strain evidence="2">MRouAeg1</strain>
        <tissue evidence="2">Muscle</tissue>
    </source>
</reference>
<feature type="compositionally biased region" description="Gly residues" evidence="1">
    <location>
        <begin position="143"/>
        <end position="153"/>
    </location>
</feature>
<organism evidence="2 3">
    <name type="scientific">Rousettus aegyptiacus</name>
    <name type="common">Egyptian fruit bat</name>
    <name type="synonym">Pteropus aegyptiacus</name>
    <dbReference type="NCBI Taxonomy" id="9407"/>
    <lineage>
        <taxon>Eukaryota</taxon>
        <taxon>Metazoa</taxon>
        <taxon>Chordata</taxon>
        <taxon>Craniata</taxon>
        <taxon>Vertebrata</taxon>
        <taxon>Euteleostomi</taxon>
        <taxon>Mammalia</taxon>
        <taxon>Eutheria</taxon>
        <taxon>Laurasiatheria</taxon>
        <taxon>Chiroptera</taxon>
        <taxon>Yinpterochiroptera</taxon>
        <taxon>Pteropodoidea</taxon>
        <taxon>Pteropodidae</taxon>
        <taxon>Rousettinae</taxon>
        <taxon>Rousettus</taxon>
    </lineage>
</organism>
<protein>
    <submittedName>
        <fullName evidence="2">Uncharacterized protein</fullName>
    </submittedName>
</protein>
<comment type="caution">
    <text evidence="2">The sequence shown here is derived from an EMBL/GenBank/DDBJ whole genome shotgun (WGS) entry which is preliminary data.</text>
</comment>
<dbReference type="AlphaFoldDB" id="A0A7J8GAW7"/>
<feature type="compositionally biased region" description="Basic and acidic residues" evidence="1">
    <location>
        <begin position="122"/>
        <end position="131"/>
    </location>
</feature>
<name>A0A7J8GAW7_ROUAE</name>
<sequence>MGRVSRVSWVTRGPWSIPDSSIVPASGGLVVGRGFHPGVPTGVGNTHARRHVSSSLHPSKDSSFGGVLTPAVGDSAAQTRPRPNPRNLWTRQLPGTRDHVHMTEPNTLGREEYPGSSSDGEEAQRQGRCDGVRTLTGGAAAKGSGGPGPGGAGSPLLPGASGGTRFRSGRPGRTLASEP</sequence>
<dbReference type="EMBL" id="JACASE010000006">
    <property type="protein sequence ID" value="KAF6456961.1"/>
    <property type="molecule type" value="Genomic_DNA"/>
</dbReference>